<comment type="caution">
    <text evidence="2">The sequence shown here is derived from an EMBL/GenBank/DDBJ whole genome shotgun (WGS) entry which is preliminary data.</text>
</comment>
<sequence length="148" mass="16500">MIIFFKKREGQALIESIAAIGIIVVGVLGALSFLSSSVSLNRVVTNQYTATYLAAALIEDVKYCMNISDAWSEVSYNNCLTLARENVNNILMGGDFELNGTNFNVYNVETCAGGESPDRRRDVCATVGWSERGRDFKVDLEDRFYNFR</sequence>
<feature type="transmembrane region" description="Helical" evidence="1">
    <location>
        <begin position="12"/>
        <end position="34"/>
    </location>
</feature>
<name>A0A2H0N8H9_9BACT</name>
<proteinExistence type="predicted"/>
<keyword evidence="1" id="KW-0472">Membrane</keyword>
<evidence type="ECO:0000256" key="1">
    <source>
        <dbReference type="SAM" id="Phobius"/>
    </source>
</evidence>
<evidence type="ECO:0000313" key="3">
    <source>
        <dbReference type="Proteomes" id="UP000229893"/>
    </source>
</evidence>
<reference evidence="2 3" key="1">
    <citation type="submission" date="2017-09" db="EMBL/GenBank/DDBJ databases">
        <title>Depth-based differentiation of microbial function through sediment-hosted aquifers and enrichment of novel symbionts in the deep terrestrial subsurface.</title>
        <authorList>
            <person name="Probst A.J."/>
            <person name="Ladd B."/>
            <person name="Jarett J.K."/>
            <person name="Geller-Mcgrath D.E."/>
            <person name="Sieber C.M."/>
            <person name="Emerson J.B."/>
            <person name="Anantharaman K."/>
            <person name="Thomas B.C."/>
            <person name="Malmstrom R."/>
            <person name="Stieglmeier M."/>
            <person name="Klingl A."/>
            <person name="Woyke T."/>
            <person name="Ryan C.M."/>
            <person name="Banfield J.F."/>
        </authorList>
    </citation>
    <scope>NUCLEOTIDE SEQUENCE [LARGE SCALE GENOMIC DNA]</scope>
    <source>
        <strain evidence="2">CG11_big_fil_rev_8_21_14_0_20_35_14</strain>
    </source>
</reference>
<accession>A0A2H0N8H9</accession>
<evidence type="ECO:0000313" key="2">
    <source>
        <dbReference type="EMBL" id="PIR05201.1"/>
    </source>
</evidence>
<dbReference type="AlphaFoldDB" id="A0A2H0N8H9"/>
<organism evidence="2 3">
    <name type="scientific">Candidatus Liptonbacteria bacterium CG11_big_fil_rev_8_21_14_0_20_35_14</name>
    <dbReference type="NCBI Taxonomy" id="1974634"/>
    <lineage>
        <taxon>Bacteria</taxon>
        <taxon>Candidatus Liptoniibacteriota</taxon>
    </lineage>
</organism>
<dbReference type="EMBL" id="PCWO01000004">
    <property type="protein sequence ID" value="PIR05201.1"/>
    <property type="molecule type" value="Genomic_DNA"/>
</dbReference>
<protein>
    <submittedName>
        <fullName evidence="2">Uncharacterized protein</fullName>
    </submittedName>
</protein>
<gene>
    <name evidence="2" type="ORF">COV57_00340</name>
</gene>
<keyword evidence="1" id="KW-0812">Transmembrane</keyword>
<dbReference type="Proteomes" id="UP000229893">
    <property type="component" value="Unassembled WGS sequence"/>
</dbReference>
<keyword evidence="1" id="KW-1133">Transmembrane helix</keyword>